<evidence type="ECO:0000259" key="9">
    <source>
        <dbReference type="Pfam" id="PF09268"/>
    </source>
</evidence>
<dbReference type="GO" id="GO:0005198">
    <property type="term" value="F:structural molecule activity"/>
    <property type="evidence" value="ECO:0007669"/>
    <property type="project" value="InterPro"/>
</dbReference>
<dbReference type="GO" id="GO:0032051">
    <property type="term" value="F:clathrin light chain binding"/>
    <property type="evidence" value="ECO:0007669"/>
    <property type="project" value="InterPro"/>
</dbReference>
<dbReference type="STRING" id="27349.A0A0L6V4I2"/>
<keyword evidence="3 6" id="KW-0472">Membrane</keyword>
<feature type="repeat" description="CHCR" evidence="7">
    <location>
        <begin position="1001"/>
        <end position="1146"/>
    </location>
</feature>
<evidence type="ECO:0000256" key="2">
    <source>
        <dbReference type="ARBA" id="ARBA00022737"/>
    </source>
</evidence>
<dbReference type="VEuPathDB" id="FungiDB:VP01_277g5"/>
<keyword evidence="11" id="KW-1185">Reference proteome</keyword>
<keyword evidence="8" id="KW-0175">Coiled coil</keyword>
<dbReference type="Pfam" id="PF13838">
    <property type="entry name" value="Clathrin_H_link"/>
    <property type="match status" value="1"/>
</dbReference>
<feature type="repeat" description="CHCR" evidence="7">
    <location>
        <begin position="1296"/>
        <end position="1442"/>
    </location>
</feature>
<dbReference type="GO" id="GO:0030479">
    <property type="term" value="C:actin cortical patch"/>
    <property type="evidence" value="ECO:0007669"/>
    <property type="project" value="TreeGrafter"/>
</dbReference>
<evidence type="ECO:0000256" key="1">
    <source>
        <dbReference type="ARBA" id="ARBA00009535"/>
    </source>
</evidence>
<dbReference type="FunFam" id="1.25.40.10:FF:000082">
    <property type="entry name" value="Clathrin heavy chain"/>
    <property type="match status" value="1"/>
</dbReference>
<comment type="subcellular location">
    <subcellularLocation>
        <location evidence="6">Cytoplasmic vesicle membrane</location>
        <topology evidence="6">Peripheral membrane protein</topology>
        <orientation evidence="6">Cytoplasmic side</orientation>
    </subcellularLocation>
    <subcellularLocation>
        <location evidence="6">Membrane</location>
        <location evidence="6">Coated pit</location>
        <topology evidence="6">Peripheral membrane protein</topology>
        <orientation evidence="6">Cytoplasmic side</orientation>
    </subcellularLocation>
</comment>
<feature type="repeat" description="CHCR" evidence="7">
    <location>
        <begin position="551"/>
        <end position="705"/>
    </location>
</feature>
<dbReference type="GO" id="GO:0071439">
    <property type="term" value="C:clathrin complex"/>
    <property type="evidence" value="ECO:0007669"/>
    <property type="project" value="InterPro"/>
</dbReference>
<dbReference type="Pfam" id="PF00637">
    <property type="entry name" value="Clathrin"/>
    <property type="match status" value="7"/>
</dbReference>
<dbReference type="GO" id="GO:0006886">
    <property type="term" value="P:intracellular protein transport"/>
    <property type="evidence" value="ECO:0007669"/>
    <property type="project" value="UniProtKB-UniRule"/>
</dbReference>
<dbReference type="FunFam" id="1.25.40.730:FF:000005">
    <property type="entry name" value="Clathrin heavy chain"/>
    <property type="match status" value="1"/>
</dbReference>
<dbReference type="InterPro" id="IPR055358">
    <property type="entry name" value="CHCR"/>
</dbReference>
<dbReference type="GO" id="GO:0030132">
    <property type="term" value="C:clathrin coat of coated pit"/>
    <property type="evidence" value="ECO:0007669"/>
    <property type="project" value="InterPro"/>
</dbReference>
<dbReference type="GO" id="GO:0030130">
    <property type="term" value="C:clathrin coat of trans-Golgi network vesicle"/>
    <property type="evidence" value="ECO:0007669"/>
    <property type="project" value="InterPro"/>
</dbReference>
<protein>
    <recommendedName>
        <fullName evidence="6">Clathrin heavy chain</fullName>
    </recommendedName>
</protein>
<dbReference type="InterPro" id="IPR022365">
    <property type="entry name" value="Clathrin_H-chain_propeller_rpt"/>
</dbReference>
<evidence type="ECO:0000256" key="3">
    <source>
        <dbReference type="ARBA" id="ARBA00023136"/>
    </source>
</evidence>
<feature type="domain" description="Clathrin heavy chain linker core motif" evidence="9">
    <location>
        <begin position="344"/>
        <end position="367"/>
    </location>
</feature>
<dbReference type="InterPro" id="IPR016024">
    <property type="entry name" value="ARM-type_fold"/>
</dbReference>
<dbReference type="OrthoDB" id="2113814at2759"/>
<gene>
    <name evidence="10" type="ORF">VP01_277g5</name>
</gene>
<feature type="repeat" description="CHCR" evidence="7">
    <location>
        <begin position="1445"/>
        <end position="1588"/>
    </location>
</feature>
<evidence type="ECO:0000256" key="6">
    <source>
        <dbReference type="PIRNR" id="PIRNR002290"/>
    </source>
</evidence>
<dbReference type="FunFam" id="1.25.40.10:FF:000005">
    <property type="entry name" value="Clathrin heavy chain"/>
    <property type="match status" value="1"/>
</dbReference>
<keyword evidence="2" id="KW-0677">Repeat</keyword>
<dbReference type="Gene3D" id="2.130.10.110">
    <property type="entry name" value="Clathrin heavy-chain terminal domain"/>
    <property type="match status" value="1"/>
</dbReference>
<dbReference type="Gene3D" id="1.25.40.10">
    <property type="entry name" value="Tetratricopeptide repeat domain"/>
    <property type="match status" value="3"/>
</dbReference>
<proteinExistence type="inferred from homology"/>
<dbReference type="FunFam" id="1.25.40.10:FF:000002">
    <property type="entry name" value="Clathrin heavy chain"/>
    <property type="match status" value="1"/>
</dbReference>
<comment type="caution">
    <text evidence="10">The sequence shown here is derived from an EMBL/GenBank/DDBJ whole genome shotgun (WGS) entry which is preliminary data.</text>
</comment>
<keyword evidence="4 6" id="KW-0168">Coated pit</keyword>
<reference evidence="10 11" key="1">
    <citation type="submission" date="2015-08" db="EMBL/GenBank/DDBJ databases">
        <title>Next Generation Sequencing and Analysis of the Genome of Puccinia sorghi L Schw, the Causal Agent of Maize Common Rust.</title>
        <authorList>
            <person name="Rochi L."/>
            <person name="Burguener G."/>
            <person name="Darino M."/>
            <person name="Turjanski A."/>
            <person name="Kreff E."/>
            <person name="Dieguez M.J."/>
            <person name="Sacco F."/>
        </authorList>
    </citation>
    <scope>NUCLEOTIDE SEQUENCE [LARGE SCALE GENOMIC DNA]</scope>
    <source>
        <strain evidence="10 11">RO10H11247</strain>
    </source>
</reference>
<dbReference type="InterPro" id="IPR016025">
    <property type="entry name" value="Clathrin_H-chain_N"/>
</dbReference>
<dbReference type="Proteomes" id="UP000037035">
    <property type="component" value="Unassembled WGS sequence"/>
</dbReference>
<name>A0A0L6V4I2_9BASI</name>
<comment type="function">
    <text evidence="6">Clathrin is the major protein of the polyhedral coat of coated pits and vesicles.</text>
</comment>
<dbReference type="PANTHER" id="PTHR10292">
    <property type="entry name" value="CLATHRIN HEAVY CHAIN RELATED"/>
    <property type="match status" value="1"/>
</dbReference>
<sequence length="1719" mass="194226">MAEQRPISFCEHVQVRPLLTALGVQPGKLSNRRSASTRSPWSRSVTYVFEKKLMVPSIIIIDLSDANNVMRRPISAESAIMHPVQKVIALRAQRQLQVFNIELKQKVKSHAMNDDVSFWKWINDSTLGIVTETAVYHWAALDPTSPPVKVFDRNANLAGHQIINYRASPDEKWMVLVGITGNPSNPSAFKVKGSMQLYNKDRAVSQSIEGHAASFADYRLEGATTDSKLFAFAVRTAAGAKLHIVEIDHQAGQPVFAKKAVDVFFPPEATNDFPVAMQVSKKHKIIYMVTKYGFIHLYDVETAACIYMNRISGETIFVTAEHETSSGIIGVNRKGQVLSVTVDEETIVPFILNTLKNPELAIKLASRADLPGADDIYVQQFQQLFSSGQFSEAAKVAANSPRGILRTVQTIDQFKGVPMQPGQLSPILQYFGILLERGKLNKYESLELARPVLVQGRKQLLEKWLKEDKLDCSEELGDIVRAHDMTLALSVYLRANIPNKVCACFAETGQASKIVVYAKRVGFVPDYASLLQHITRLSPDSGAEFATSLINDESGPLVDVERVVDIFMAQNMIQQATSFLLDALKENRPEQGYLQTKLLEMNLLNAPQVADAILGNEMFSHYDRPSIANLCEKAGLLQRVGFFHFLDALEHYEDIADIKRVLVHTNLLNPDWLVNYFGKLTVDQTVDCFCEMLKVNIRQNLQIVVQAATKYSDLVGPVRLIEMFESFKTFEGLYYYLGSIVNLSTDPEVHFKYIQAATRTGQIREVERICRESNYYSPEKVKNFLKEAKLTDQLPLIIVCDRFDFVHDLVLFLYQNGLTNFIEVYVQKVNSQRAPQVIGGLLDVDADEMMIKNLLASVTGPIPVDELVEEVEKRNRLKLILPWLEARIAMGLTDVGLYNAMAKILIDSNQNPEAFLNENTIYDPLTVGKYCEKRDPTLAYTAYARGFCDEDLIRITNENSMFKQQARYLVKRRQLELWGQVLQPDNMHRRQLVDQVVSTAVPESQNPEDVSVTVKAFLAADLPIELIELLEKIVLEPSPFSDNANLKKLLLLTAIRSEKGKVMGYIDKLEGIDVGEIAGIAIENGLFEEAFTLFRKHKMHLEAMNVLVEHVVSIDRAAQYATKVNEPVVWSRLGKAQLDGLRIKDAIDSYIKAEDPTNYLELIETADRAGKHDDMVRYLQMARKTLREPKIDTELCVAYAKTDRLHDMEEFLSMSNVADQLSAGEQVFEAGLYEAARLLFSAISNWARLATTLIYLGDNQAAVDCARKAGNTQVWKQVNSACVDKKEFRLAQVCGLNLVVHAEELQSLVKLYENRGYFEELMQLLEAGLGLERAHMGMFTELSILYAKHKPSKLMEHLKLFWSRINIPKVIRATEQAHLWPELVFLYVHYDEFDNAVLAMMERSADAWDHSQFKDIIVKVANVELYYKALSFYLQEQPTLLTDLLTVLVPRIDHTRVVKIFQKTDNLPLIKPYLIAVQHLDLPAINEAYHDLLIEEEDYATLRDSLSNHENFDQVSLAKRLEDHELLEFRRLASLLYAKNAKYEQSITLSKEDKLFKDAMITAASSCSNEIVEELLEYFVKIGNKECFAACLYICYDLIRPDVVEDLQWRHALNDYTMPYRLQQMREQTIRIEQIERQLKELSQKSAKAIEETESQPIIGPGFGGRLMLTQGPSNGMMVGQPTGAGGYGAGGGMMGSMQPQPTGVMNQQFTGMPGMMGF</sequence>
<dbReference type="SMART" id="SM00299">
    <property type="entry name" value="CLH"/>
    <property type="match status" value="7"/>
</dbReference>
<evidence type="ECO:0000313" key="10">
    <source>
        <dbReference type="EMBL" id="KNZ55055.1"/>
    </source>
</evidence>
<dbReference type="GO" id="GO:0005829">
    <property type="term" value="C:cytosol"/>
    <property type="evidence" value="ECO:0007669"/>
    <property type="project" value="GOC"/>
</dbReference>
<dbReference type="PIRSF" id="PIRSF002290">
    <property type="entry name" value="Clathrin_H_chain"/>
    <property type="match status" value="1"/>
</dbReference>
<dbReference type="FunFam" id="2.130.10.110:FF:000003">
    <property type="entry name" value="Clathrin heavy chain"/>
    <property type="match status" value="1"/>
</dbReference>
<dbReference type="InterPro" id="IPR011990">
    <property type="entry name" value="TPR-like_helical_dom_sf"/>
</dbReference>
<dbReference type="InterPro" id="IPR015348">
    <property type="entry name" value="Clathrin_H-chain_linker_core"/>
</dbReference>
<evidence type="ECO:0000256" key="4">
    <source>
        <dbReference type="ARBA" id="ARBA00023176"/>
    </source>
</evidence>
<dbReference type="PANTHER" id="PTHR10292:SF1">
    <property type="entry name" value="CLATHRIN HEAVY CHAIN"/>
    <property type="match status" value="1"/>
</dbReference>
<dbReference type="EMBL" id="LAVV01007701">
    <property type="protein sequence ID" value="KNZ55055.1"/>
    <property type="molecule type" value="Genomic_DNA"/>
</dbReference>
<feature type="repeat" description="CHCR" evidence="7">
    <location>
        <begin position="1150"/>
        <end position="1291"/>
    </location>
</feature>
<feature type="repeat" description="CHCR" evidence="7">
    <location>
        <begin position="708"/>
        <end position="850"/>
    </location>
</feature>
<dbReference type="SUPFAM" id="SSF48371">
    <property type="entry name" value="ARM repeat"/>
    <property type="match status" value="5"/>
</dbReference>
<dbReference type="InterPro" id="IPR000547">
    <property type="entry name" value="Clathrin_H-chain/VPS_repeat"/>
</dbReference>
<feature type="coiled-coil region" evidence="8">
    <location>
        <begin position="1625"/>
        <end position="1652"/>
    </location>
</feature>
<dbReference type="InterPro" id="IPR016341">
    <property type="entry name" value="Clathrin_heavy_chain"/>
</dbReference>
<dbReference type="SUPFAM" id="SSF50989">
    <property type="entry name" value="Clathrin heavy-chain terminal domain"/>
    <property type="match status" value="1"/>
</dbReference>
<dbReference type="Pfam" id="PF09268">
    <property type="entry name" value="Clathrin-link"/>
    <property type="match status" value="1"/>
</dbReference>
<evidence type="ECO:0000256" key="5">
    <source>
        <dbReference type="ARBA" id="ARBA00023329"/>
    </source>
</evidence>
<dbReference type="FunFam" id="1.25.40.10:FF:000001">
    <property type="entry name" value="Clathrin heavy chain"/>
    <property type="match status" value="1"/>
</dbReference>
<dbReference type="GO" id="GO:0006895">
    <property type="term" value="P:Golgi to endosome transport"/>
    <property type="evidence" value="ECO:0007669"/>
    <property type="project" value="TreeGrafter"/>
</dbReference>
<accession>A0A0L6V4I2</accession>
<dbReference type="Pfam" id="PF01394">
    <property type="entry name" value="Clathrin_propel"/>
    <property type="match status" value="2"/>
</dbReference>
<evidence type="ECO:0000256" key="7">
    <source>
        <dbReference type="PROSITE-ProRule" id="PRU01006"/>
    </source>
</evidence>
<evidence type="ECO:0000313" key="11">
    <source>
        <dbReference type="Proteomes" id="UP000037035"/>
    </source>
</evidence>
<dbReference type="Gene3D" id="1.25.40.730">
    <property type="match status" value="1"/>
</dbReference>
<keyword evidence="5 6" id="KW-0968">Cytoplasmic vesicle</keyword>
<evidence type="ECO:0000256" key="8">
    <source>
        <dbReference type="SAM" id="Coils"/>
    </source>
</evidence>
<feature type="repeat" description="CHCR" evidence="7">
    <location>
        <begin position="855"/>
        <end position="994"/>
    </location>
</feature>
<dbReference type="GO" id="GO:0006898">
    <property type="term" value="P:receptor-mediated endocytosis"/>
    <property type="evidence" value="ECO:0007669"/>
    <property type="project" value="TreeGrafter"/>
</dbReference>
<organism evidence="10 11">
    <name type="scientific">Puccinia sorghi</name>
    <dbReference type="NCBI Taxonomy" id="27349"/>
    <lineage>
        <taxon>Eukaryota</taxon>
        <taxon>Fungi</taxon>
        <taxon>Dikarya</taxon>
        <taxon>Basidiomycota</taxon>
        <taxon>Pucciniomycotina</taxon>
        <taxon>Pucciniomycetes</taxon>
        <taxon>Pucciniales</taxon>
        <taxon>Pucciniaceae</taxon>
        <taxon>Puccinia</taxon>
    </lineage>
</organism>
<dbReference type="PROSITE" id="PS50236">
    <property type="entry name" value="CHCR"/>
    <property type="match status" value="7"/>
</dbReference>
<comment type="similarity">
    <text evidence="1 6">Belongs to the clathrin heavy chain family.</text>
</comment>